<protein>
    <submittedName>
        <fullName evidence="1">Zinc finger MYM-type protein 1-like</fullName>
    </submittedName>
</protein>
<accession>A0A2Z7DBH8</accession>
<keyword evidence="2" id="KW-1185">Reference proteome</keyword>
<reference evidence="1 2" key="1">
    <citation type="journal article" date="2015" name="Proc. Natl. Acad. Sci. U.S.A.">
        <title>The resurrection genome of Boea hygrometrica: A blueprint for survival of dehydration.</title>
        <authorList>
            <person name="Xiao L."/>
            <person name="Yang G."/>
            <person name="Zhang L."/>
            <person name="Yang X."/>
            <person name="Zhao S."/>
            <person name="Ji Z."/>
            <person name="Zhou Q."/>
            <person name="Hu M."/>
            <person name="Wang Y."/>
            <person name="Chen M."/>
            <person name="Xu Y."/>
            <person name="Jin H."/>
            <person name="Xiao X."/>
            <person name="Hu G."/>
            <person name="Bao F."/>
            <person name="Hu Y."/>
            <person name="Wan P."/>
            <person name="Li L."/>
            <person name="Deng X."/>
            <person name="Kuang T."/>
            <person name="Xiang C."/>
            <person name="Zhu J.K."/>
            <person name="Oliver M.J."/>
            <person name="He Y."/>
        </authorList>
    </citation>
    <scope>NUCLEOTIDE SEQUENCE [LARGE SCALE GENOMIC DNA]</scope>
    <source>
        <strain evidence="2">cv. XS01</strain>
    </source>
</reference>
<sequence>MAAKFVTAARVIVALDGQNLRKCCALLAGRFARDGGRWTRDVARDRASRLARRCAAAAARYVAAAAVVRPPSDDVSGSVATADFF</sequence>
<name>A0A2Z7DBH8_9LAMI</name>
<organism evidence="1 2">
    <name type="scientific">Dorcoceras hygrometricum</name>
    <dbReference type="NCBI Taxonomy" id="472368"/>
    <lineage>
        <taxon>Eukaryota</taxon>
        <taxon>Viridiplantae</taxon>
        <taxon>Streptophyta</taxon>
        <taxon>Embryophyta</taxon>
        <taxon>Tracheophyta</taxon>
        <taxon>Spermatophyta</taxon>
        <taxon>Magnoliopsida</taxon>
        <taxon>eudicotyledons</taxon>
        <taxon>Gunneridae</taxon>
        <taxon>Pentapetalae</taxon>
        <taxon>asterids</taxon>
        <taxon>lamiids</taxon>
        <taxon>Lamiales</taxon>
        <taxon>Gesneriaceae</taxon>
        <taxon>Didymocarpoideae</taxon>
        <taxon>Trichosporeae</taxon>
        <taxon>Loxocarpinae</taxon>
        <taxon>Dorcoceras</taxon>
    </lineage>
</organism>
<dbReference type="Proteomes" id="UP000250235">
    <property type="component" value="Unassembled WGS sequence"/>
</dbReference>
<evidence type="ECO:0000313" key="1">
    <source>
        <dbReference type="EMBL" id="KZV55985.1"/>
    </source>
</evidence>
<dbReference type="EMBL" id="KQ988425">
    <property type="protein sequence ID" value="KZV55985.1"/>
    <property type="molecule type" value="Genomic_DNA"/>
</dbReference>
<evidence type="ECO:0000313" key="2">
    <source>
        <dbReference type="Proteomes" id="UP000250235"/>
    </source>
</evidence>
<gene>
    <name evidence="1" type="ORF">F511_12043</name>
</gene>
<dbReference type="AlphaFoldDB" id="A0A2Z7DBH8"/>
<proteinExistence type="predicted"/>